<name>A0A1X7HW14_9SPHI</name>
<dbReference type="EMBL" id="FXAU01000001">
    <property type="protein sequence ID" value="SMG06107.1"/>
    <property type="molecule type" value="Genomic_DNA"/>
</dbReference>
<proteinExistence type="predicted"/>
<sequence length="300" mass="33623">MIKQCIHTRIKLIIILFGLIPTFFSCGDVYDLNGFDWEADTPLSDSVFNREIIIYNYGDNLPSGHSPLDDMDPMLFSLERFSSINLNYKTTERWDLSFSSIFRSSIGINNGKSRGIGYGSSAVGGIVVLDTPYSKVTHVPENLLFTAPGNVGLDAQGTLSYEMGHAVYTFGGNFVRPDKVSGYDENDPAASKEANLYRHMIYCLSEDLVNKFPKAKNLQGKPLRPRTMIIKTARGNYVKLETISIYKGVTDPLQMRRGYASPMYTFRYTVIRAEEARFGFVLRKPALHVNMSTNTTSVGK</sequence>
<dbReference type="Proteomes" id="UP000192980">
    <property type="component" value="Unassembled WGS sequence"/>
</dbReference>
<dbReference type="RefSeq" id="WP_085471099.1">
    <property type="nucleotide sequence ID" value="NZ_CP038029.1"/>
</dbReference>
<keyword evidence="2" id="KW-1185">Reference proteome</keyword>
<gene>
    <name evidence="1" type="ORF">SAMN05660862_0117</name>
</gene>
<protein>
    <submittedName>
        <fullName evidence="1">Uncharacterized protein</fullName>
    </submittedName>
</protein>
<organism evidence="1 2">
    <name type="scientific">Sphingobacterium psychroaquaticum</name>
    <dbReference type="NCBI Taxonomy" id="561061"/>
    <lineage>
        <taxon>Bacteria</taxon>
        <taxon>Pseudomonadati</taxon>
        <taxon>Bacteroidota</taxon>
        <taxon>Sphingobacteriia</taxon>
        <taxon>Sphingobacteriales</taxon>
        <taxon>Sphingobacteriaceae</taxon>
        <taxon>Sphingobacterium</taxon>
    </lineage>
</organism>
<evidence type="ECO:0000313" key="2">
    <source>
        <dbReference type="Proteomes" id="UP000192980"/>
    </source>
</evidence>
<dbReference type="AlphaFoldDB" id="A0A1X7HW14"/>
<dbReference type="STRING" id="561061.SAMN05660862_0117"/>
<reference evidence="1 2" key="1">
    <citation type="submission" date="2017-04" db="EMBL/GenBank/DDBJ databases">
        <authorList>
            <person name="Afonso C.L."/>
            <person name="Miller P.J."/>
            <person name="Scott M.A."/>
            <person name="Spackman E."/>
            <person name="Goraichik I."/>
            <person name="Dimitrov K.M."/>
            <person name="Suarez D.L."/>
            <person name="Swayne D.E."/>
        </authorList>
    </citation>
    <scope>NUCLEOTIDE SEQUENCE [LARGE SCALE GENOMIC DNA]</scope>
    <source>
        <strain evidence="1 2">DSM 22418</strain>
    </source>
</reference>
<evidence type="ECO:0000313" key="1">
    <source>
        <dbReference type="EMBL" id="SMG06107.1"/>
    </source>
</evidence>
<dbReference type="PROSITE" id="PS51257">
    <property type="entry name" value="PROKAR_LIPOPROTEIN"/>
    <property type="match status" value="1"/>
</dbReference>
<accession>A0A1X7HW14</accession>
<dbReference type="OrthoDB" id="1190814at2"/>